<feature type="non-terminal residue" evidence="2">
    <location>
        <position position="209"/>
    </location>
</feature>
<organism evidence="2 3">
    <name type="scientific">Lunasporangiospora selenospora</name>
    <dbReference type="NCBI Taxonomy" id="979761"/>
    <lineage>
        <taxon>Eukaryota</taxon>
        <taxon>Fungi</taxon>
        <taxon>Fungi incertae sedis</taxon>
        <taxon>Mucoromycota</taxon>
        <taxon>Mortierellomycotina</taxon>
        <taxon>Mortierellomycetes</taxon>
        <taxon>Mortierellales</taxon>
        <taxon>Mortierellaceae</taxon>
        <taxon>Lunasporangiospora</taxon>
    </lineage>
</organism>
<name>A0A9P6FJY1_9FUNG</name>
<feature type="region of interest" description="Disordered" evidence="1">
    <location>
        <begin position="1"/>
        <end position="78"/>
    </location>
</feature>
<evidence type="ECO:0000256" key="1">
    <source>
        <dbReference type="SAM" id="MobiDB-lite"/>
    </source>
</evidence>
<evidence type="ECO:0000313" key="3">
    <source>
        <dbReference type="Proteomes" id="UP000780801"/>
    </source>
</evidence>
<proteinExistence type="predicted"/>
<gene>
    <name evidence="2" type="ORF">BGW38_009132</name>
</gene>
<protein>
    <submittedName>
        <fullName evidence="2">Uncharacterized protein</fullName>
    </submittedName>
</protein>
<feature type="compositionally biased region" description="Low complexity" evidence="1">
    <location>
        <begin position="118"/>
        <end position="147"/>
    </location>
</feature>
<feature type="compositionally biased region" description="Basic and acidic residues" evidence="1">
    <location>
        <begin position="176"/>
        <end position="194"/>
    </location>
</feature>
<dbReference type="Proteomes" id="UP000780801">
    <property type="component" value="Unassembled WGS sequence"/>
</dbReference>
<evidence type="ECO:0000313" key="2">
    <source>
        <dbReference type="EMBL" id="KAF9558248.1"/>
    </source>
</evidence>
<feature type="region of interest" description="Disordered" evidence="1">
    <location>
        <begin position="115"/>
        <end position="209"/>
    </location>
</feature>
<dbReference type="EMBL" id="JAABOA010006571">
    <property type="protein sequence ID" value="KAF9558248.1"/>
    <property type="molecule type" value="Genomic_DNA"/>
</dbReference>
<comment type="caution">
    <text evidence="2">The sequence shown here is derived from an EMBL/GenBank/DDBJ whole genome shotgun (WGS) entry which is preliminary data.</text>
</comment>
<reference evidence="2" key="1">
    <citation type="journal article" date="2020" name="Fungal Divers.">
        <title>Resolving the Mortierellaceae phylogeny through synthesis of multi-gene phylogenetics and phylogenomics.</title>
        <authorList>
            <person name="Vandepol N."/>
            <person name="Liber J."/>
            <person name="Desiro A."/>
            <person name="Na H."/>
            <person name="Kennedy M."/>
            <person name="Barry K."/>
            <person name="Grigoriev I.V."/>
            <person name="Miller A.N."/>
            <person name="O'Donnell K."/>
            <person name="Stajich J.E."/>
            <person name="Bonito G."/>
        </authorList>
    </citation>
    <scope>NUCLEOTIDE SEQUENCE</scope>
    <source>
        <strain evidence="2">KOD1015</strain>
    </source>
</reference>
<accession>A0A9P6FJY1</accession>
<dbReference type="AlphaFoldDB" id="A0A9P6FJY1"/>
<keyword evidence="3" id="KW-1185">Reference proteome</keyword>
<feature type="compositionally biased region" description="Polar residues" evidence="1">
    <location>
        <begin position="20"/>
        <end position="31"/>
    </location>
</feature>
<sequence>MCESDQGYGTLGVAHASGSAMPSSRAHQSSHARIPISDLLCKSDTETTASEAWQEPPYSALPSPEYARPCLPQDHHSPRQRLHVIHEYDEERTDKDLIQRQQQYDSSLKAMSGLALTSPSSRSKSFSSGNFGSSSSSSNNDNSGQSSVRYDTQFYSHPASRPSDYEVSPHLPRLLPYERSESRHPFDLVDERRGSGLSHAPVDRRDHFA</sequence>